<dbReference type="InterPro" id="IPR043502">
    <property type="entry name" value="DNA/RNA_pol_sf"/>
</dbReference>
<feature type="compositionally biased region" description="Acidic residues" evidence="9">
    <location>
        <begin position="1431"/>
        <end position="1446"/>
    </location>
</feature>
<dbReference type="GO" id="GO:0042276">
    <property type="term" value="P:error-prone translesion synthesis"/>
    <property type="evidence" value="ECO:0007669"/>
    <property type="project" value="TreeGrafter"/>
</dbReference>
<sequence>MLGFRPVTIDCVYSHTFKPGLGDTLTNAISGLQVYTCSQIVMTGTTLVCASNRSQDRVPESQLPGSQGLSEDVLGWNPSVKAGPESVVYVHGFKPIMYFRIEKFLVDAALSQLGECSCGQCDQLTVVCVRCSGDNLNTLPLTSDHNCCRVCKFTNALIEAGIRHHPDMSREIHQVKMAEKRTKRSLALIYNVQLVAKRPLYGYHLNSSLFAQISCCQPYDPPRIGSMIIQGLFGGIPLQCYELHISAVVRFMRMCGIAGPEWLYFQRRNCFLRSSNKECVNNVFEFDINMAHLINVTAGTHTATKLVDGPSAVGTTCTDGCNLVDLCKEADRNFVWDVRQIENTVQKWSADMSLLDSPWESYRNTEIDVMDTMPRYCQEDLSRIVQAIERAHTCVRPDEIEETGAKSNAGPVETTAILLSQVHFDNSQPFATEVPKPYSTNPDCLKQKNPYAYRYLKGCPIGHIERCAAGRTGDELPMVGRNYVYFIPPPDKELLMNELLVLKKNGIIKCSDPEDALLLSAPLASAPTQNFEPPVSTSPKSSVYQKIDKVTTKSPAHKRFGRLLYVEPVLNICPPVDRGSDGVPCLVDGSSVDMPNAEGETEDIALRQIACLKRDRGIPEIDQVTCIVLSWEEYLIGGDASKPTGTVLLYLDGSEGTTGGKEWTGENATGGSQGCKEDTEADHIIRSFPPSSRNPYMTPGTPEAQQLLPNCLCNVQILSNEIDLISTAFKFIRLIDPTIIVGWDNKFYGIGYLWARYKFLTGDPACTLQVSRFTNTTFNLPVDAARAKLSSKICKIGGRTYLNGGKLCREDTKLNDVSFLNMVKCTLGLILPRMELHVLSLYWHTGGRRAFVIRMIMNRVEAFRRMLWKQGVIGKYVSLSSVFYVEWSASITRGSQFFVEAIMLSACRNLGCILSSLSKQQVRDQDALEAIPMVLEPKSKCYTCPVIVVDYQSLYPSLMIAYNICYSTCIGKAHRVYQAINQYLQNPNTDFGNIRIGGVDVALNMKEIVHALAQDPKSFHVLPNGVMFCNKSIREGVLPVIMRSVLASRIFVKRAMSRGKKRLSSEVLSLMNFSQQSLKFVSVTTYGYIGASVTGRMPCGDIADGIVSSGRHLLDCTMHWIEAQDFGRPIEVVYGDTDSCFIHVPGSSMPEAFNIGQQVCAMIVRKTLHPLTLKLEKVYESCVLQTKKRYVGHAYETLDDWLSERIVLPRLPSASPSEIMEKRLYKLLTLGPIRYGLKGFFDSKGVEASRRDQSDLIQIAVSRILKSMFYWRDLAQVQREFKKIVLEIGKATTKNVITQLDDIKPFSGRIVDSEAAFGYPKDWLQYGRASHGKTLSFKGRETRHIWPRDFIAIKRLKLGHYSYHGTNKAHTLPPQAVVALWCQNILRSGLPMLKKLNTKYEPFAKGRNHFNFRGNAERTTGPREDGVNSEGDQDDEGTDEQEEPPEEQGFMYHTGEGFGYVIAAGSGTLNSLAALPSRCVSTPFFPLGREHVWSAVTHRWYLSLNNLQLNEEYYRRVVTATVSRMLDLLDPLPPSAAFQWLKSMHHVNRAEGLSAEPLGLCTFAALDPFSLPSTQLLFWGLRGHERRTLGRDQRTLGHEQGEQIVVEVDRPATIDEATDRNTTTTDSTRTNAPERRHDGPHLRTRRRPAPYNAVLKGVTLGVYVTAKKTTQTPPVPQPPPLTLGGQVDDWKRCQRPTAVSIHPQTRSLVMTDGADLRDLDEPEPDPAEADQPTSTKPTSTKPTSASLKEHVFLHDAQSKLVMCRRLCLMCTGGCLEDVENCVDAYHCPVYSMRTNLSRIMR</sequence>
<proteinExistence type="inferred from homology"/>
<dbReference type="InterPro" id="IPR006172">
    <property type="entry name" value="DNA-dir_DNA_pol_B"/>
</dbReference>
<dbReference type="Proteomes" id="UP000019763">
    <property type="component" value="Unassembled WGS sequence"/>
</dbReference>
<protein>
    <recommendedName>
        <fullName evidence="8">DNA polymerase</fullName>
        <ecNumber evidence="8">2.7.7.7</ecNumber>
    </recommendedName>
</protein>
<dbReference type="GO" id="GO:0003887">
    <property type="term" value="F:DNA-directed DNA polymerase activity"/>
    <property type="evidence" value="ECO:0007669"/>
    <property type="project" value="UniProtKB-KW"/>
</dbReference>
<name>A0A023B8W0_GRENI</name>
<keyword evidence="6" id="KW-0234">DNA repair</keyword>
<comment type="catalytic activity">
    <reaction evidence="7 8">
        <text>DNA(n) + a 2'-deoxyribonucleoside 5'-triphosphate = DNA(n+1) + diphosphate</text>
        <dbReference type="Rhea" id="RHEA:22508"/>
        <dbReference type="Rhea" id="RHEA-COMP:17339"/>
        <dbReference type="Rhea" id="RHEA-COMP:17340"/>
        <dbReference type="ChEBI" id="CHEBI:33019"/>
        <dbReference type="ChEBI" id="CHEBI:61560"/>
        <dbReference type="ChEBI" id="CHEBI:173112"/>
        <dbReference type="EC" id="2.7.7.7"/>
    </reaction>
</comment>
<evidence type="ECO:0000256" key="4">
    <source>
        <dbReference type="ARBA" id="ARBA00022763"/>
    </source>
</evidence>
<dbReference type="InterPro" id="IPR006134">
    <property type="entry name" value="DNA-dir_DNA_pol_B_multi_dom"/>
</dbReference>
<feature type="domain" description="DNA polymerase delta/zeta catalytic subunit N-terminal" evidence="12">
    <location>
        <begin position="174"/>
        <end position="219"/>
    </location>
</feature>
<dbReference type="Gene3D" id="3.30.420.10">
    <property type="entry name" value="Ribonuclease H-like superfamily/Ribonuclease H"/>
    <property type="match status" value="1"/>
</dbReference>
<accession>A0A023B8W0</accession>
<feature type="region of interest" description="Disordered" evidence="9">
    <location>
        <begin position="1411"/>
        <end position="1449"/>
    </location>
</feature>
<dbReference type="GO" id="GO:0006260">
    <property type="term" value="P:DNA replication"/>
    <property type="evidence" value="ECO:0007669"/>
    <property type="project" value="UniProtKB-KW"/>
</dbReference>
<dbReference type="InterPro" id="IPR036397">
    <property type="entry name" value="RNaseH_sf"/>
</dbReference>
<dbReference type="RefSeq" id="XP_011129936.1">
    <property type="nucleotide sequence ID" value="XM_011131634.1"/>
</dbReference>
<dbReference type="SMART" id="SM00486">
    <property type="entry name" value="POLBc"/>
    <property type="match status" value="1"/>
</dbReference>
<comment type="caution">
    <text evidence="13">The sequence shown here is derived from an EMBL/GenBank/DDBJ whole genome shotgun (WGS) entry which is preliminary data.</text>
</comment>
<feature type="domain" description="DNA-directed DNA polymerase family B multifunctional" evidence="10">
    <location>
        <begin position="886"/>
        <end position="1197"/>
    </location>
</feature>
<dbReference type="InterPro" id="IPR006133">
    <property type="entry name" value="DNA-dir_DNA_pol_B_exonuc"/>
</dbReference>
<dbReference type="SUPFAM" id="SSF53098">
    <property type="entry name" value="Ribonuclease H-like"/>
    <property type="match status" value="1"/>
</dbReference>
<dbReference type="OrthoDB" id="2414538at2759"/>
<dbReference type="InterPro" id="IPR012337">
    <property type="entry name" value="RNaseH-like_sf"/>
</dbReference>
<feature type="region of interest" description="Disordered" evidence="9">
    <location>
        <begin position="1611"/>
        <end position="1648"/>
    </location>
</feature>
<gene>
    <name evidence="13" type="ORF">GNI_055600</name>
</gene>
<dbReference type="SUPFAM" id="SSF56672">
    <property type="entry name" value="DNA/RNA polymerases"/>
    <property type="match status" value="1"/>
</dbReference>
<dbReference type="Pfam" id="PF24055">
    <property type="entry name" value="POL3_N"/>
    <property type="match status" value="1"/>
</dbReference>
<keyword evidence="5 8" id="KW-0239">DNA-directed DNA polymerase</keyword>
<evidence type="ECO:0000256" key="1">
    <source>
        <dbReference type="ARBA" id="ARBA00005755"/>
    </source>
</evidence>
<evidence type="ECO:0000259" key="10">
    <source>
        <dbReference type="Pfam" id="PF00136"/>
    </source>
</evidence>
<keyword evidence="3 8" id="KW-0548">Nucleotidyltransferase</keyword>
<dbReference type="InterPro" id="IPR023211">
    <property type="entry name" value="DNA_pol_palm_dom_sf"/>
</dbReference>
<organism evidence="13 14">
    <name type="scientific">Gregarina niphandrodes</name>
    <name type="common">Septate eugregarine</name>
    <dbReference type="NCBI Taxonomy" id="110365"/>
    <lineage>
        <taxon>Eukaryota</taxon>
        <taxon>Sar</taxon>
        <taxon>Alveolata</taxon>
        <taxon>Apicomplexa</taxon>
        <taxon>Conoidasida</taxon>
        <taxon>Gregarinasina</taxon>
        <taxon>Eugregarinorida</taxon>
        <taxon>Gregarinidae</taxon>
        <taxon>Gregarina</taxon>
    </lineage>
</organism>
<evidence type="ECO:0000256" key="8">
    <source>
        <dbReference type="RuleBase" id="RU000442"/>
    </source>
</evidence>
<dbReference type="GO" id="GO:0003677">
    <property type="term" value="F:DNA binding"/>
    <property type="evidence" value="ECO:0007669"/>
    <property type="project" value="UniProtKB-KW"/>
</dbReference>
<comment type="similarity">
    <text evidence="1 8">Belongs to the DNA polymerase type-B family.</text>
</comment>
<dbReference type="EC" id="2.7.7.7" evidence="8"/>
<dbReference type="Gene3D" id="1.10.287.690">
    <property type="entry name" value="Helix hairpin bin"/>
    <property type="match status" value="1"/>
</dbReference>
<dbReference type="Gene3D" id="3.30.342.10">
    <property type="entry name" value="DNA Polymerase, chain B, domain 1"/>
    <property type="match status" value="1"/>
</dbReference>
<evidence type="ECO:0000259" key="12">
    <source>
        <dbReference type="Pfam" id="PF24055"/>
    </source>
</evidence>
<keyword evidence="8" id="KW-0235">DNA replication</keyword>
<dbReference type="GO" id="GO:0046872">
    <property type="term" value="F:metal ion binding"/>
    <property type="evidence" value="ECO:0007669"/>
    <property type="project" value="UniProtKB-KW"/>
</dbReference>
<evidence type="ECO:0000313" key="13">
    <source>
        <dbReference type="EMBL" id="EZG70485.1"/>
    </source>
</evidence>
<feature type="region of interest" description="Disordered" evidence="9">
    <location>
        <begin position="1716"/>
        <end position="1746"/>
    </location>
</feature>
<dbReference type="Pfam" id="PF03104">
    <property type="entry name" value="DNA_pol_B_exo1"/>
    <property type="match status" value="1"/>
</dbReference>
<feature type="compositionally biased region" description="Low complexity" evidence="9">
    <location>
        <begin position="1729"/>
        <end position="1744"/>
    </location>
</feature>
<dbReference type="Pfam" id="PF00136">
    <property type="entry name" value="DNA_pol_B"/>
    <property type="match status" value="1"/>
</dbReference>
<dbReference type="PROSITE" id="PS00116">
    <property type="entry name" value="DNA_POLYMERASE_B"/>
    <property type="match status" value="1"/>
</dbReference>
<evidence type="ECO:0000256" key="9">
    <source>
        <dbReference type="SAM" id="MobiDB-lite"/>
    </source>
</evidence>
<evidence type="ECO:0000256" key="5">
    <source>
        <dbReference type="ARBA" id="ARBA00022932"/>
    </source>
</evidence>
<evidence type="ECO:0000256" key="6">
    <source>
        <dbReference type="ARBA" id="ARBA00023204"/>
    </source>
</evidence>
<evidence type="ECO:0000256" key="2">
    <source>
        <dbReference type="ARBA" id="ARBA00022679"/>
    </source>
</evidence>
<dbReference type="GO" id="GO:0005634">
    <property type="term" value="C:nucleus"/>
    <property type="evidence" value="ECO:0007669"/>
    <property type="project" value="TreeGrafter"/>
</dbReference>
<keyword evidence="14" id="KW-1185">Reference proteome</keyword>
<keyword evidence="2 8" id="KW-0808">Transferase</keyword>
<dbReference type="InterPro" id="IPR017964">
    <property type="entry name" value="DNA-dir_DNA_pol_B_CS"/>
</dbReference>
<dbReference type="VEuPathDB" id="CryptoDB:GNI_055600"/>
<feature type="compositionally biased region" description="Basic and acidic residues" evidence="9">
    <location>
        <begin position="1632"/>
        <end position="1641"/>
    </location>
</feature>
<keyword evidence="4" id="KW-0227">DNA damage</keyword>
<dbReference type="eggNOG" id="KOG0968">
    <property type="taxonomic scope" value="Eukaryota"/>
</dbReference>
<dbReference type="EMBL" id="AFNH02000422">
    <property type="protein sequence ID" value="EZG70485.1"/>
    <property type="molecule type" value="Genomic_DNA"/>
</dbReference>
<dbReference type="PANTHER" id="PTHR45812:SF1">
    <property type="entry name" value="DNA POLYMERASE ZETA CATALYTIC SUBUNIT"/>
    <property type="match status" value="1"/>
</dbReference>
<dbReference type="GO" id="GO:0000166">
    <property type="term" value="F:nucleotide binding"/>
    <property type="evidence" value="ECO:0007669"/>
    <property type="project" value="InterPro"/>
</dbReference>
<evidence type="ECO:0000256" key="7">
    <source>
        <dbReference type="ARBA" id="ARBA00049244"/>
    </source>
</evidence>
<feature type="domain" description="DNA-directed DNA polymerase family B exonuclease" evidence="11">
    <location>
        <begin position="713"/>
        <end position="815"/>
    </location>
</feature>
<dbReference type="Gene3D" id="3.90.1600.10">
    <property type="entry name" value="Palm domain of DNA polymerase"/>
    <property type="match status" value="1"/>
</dbReference>
<keyword evidence="8" id="KW-0238">DNA-binding</keyword>
<evidence type="ECO:0000313" key="14">
    <source>
        <dbReference type="Proteomes" id="UP000019763"/>
    </source>
</evidence>
<evidence type="ECO:0000259" key="11">
    <source>
        <dbReference type="Pfam" id="PF03104"/>
    </source>
</evidence>
<dbReference type="GO" id="GO:0000724">
    <property type="term" value="P:double-strand break repair via homologous recombination"/>
    <property type="evidence" value="ECO:0007669"/>
    <property type="project" value="TreeGrafter"/>
</dbReference>
<dbReference type="PRINTS" id="PR00106">
    <property type="entry name" value="DNAPOLB"/>
</dbReference>
<dbReference type="InterPro" id="IPR030559">
    <property type="entry name" value="PolZ_Rev3"/>
</dbReference>
<feature type="compositionally biased region" description="Low complexity" evidence="9">
    <location>
        <begin position="1620"/>
        <end position="1631"/>
    </location>
</feature>
<dbReference type="GeneID" id="22912058"/>
<reference evidence="13" key="1">
    <citation type="submission" date="2013-12" db="EMBL/GenBank/DDBJ databases">
        <authorList>
            <person name="Omoto C.K."/>
            <person name="Sibley D."/>
            <person name="Venepally P."/>
            <person name="Hadjithomas M."/>
            <person name="Karamycheva S."/>
            <person name="Brunk B."/>
            <person name="Roos D."/>
            <person name="Caler E."/>
            <person name="Lorenzi H."/>
        </authorList>
    </citation>
    <scope>NUCLEOTIDE SEQUENCE</scope>
</reference>
<dbReference type="InterPro" id="IPR056435">
    <property type="entry name" value="DPOD/Z_N"/>
</dbReference>
<dbReference type="GO" id="GO:0016035">
    <property type="term" value="C:zeta DNA polymerase complex"/>
    <property type="evidence" value="ECO:0007669"/>
    <property type="project" value="InterPro"/>
</dbReference>
<dbReference type="PANTHER" id="PTHR45812">
    <property type="entry name" value="DNA POLYMERASE ZETA CATALYTIC SUBUNIT"/>
    <property type="match status" value="1"/>
</dbReference>
<evidence type="ECO:0000256" key="3">
    <source>
        <dbReference type="ARBA" id="ARBA00022695"/>
    </source>
</evidence>